<dbReference type="eggNOG" id="COG1943">
    <property type="taxonomic scope" value="Bacteria"/>
</dbReference>
<dbReference type="RefSeq" id="WP_012064872.1">
    <property type="nucleotide sequence ID" value="NC_009633.1"/>
</dbReference>
<feature type="domain" description="Transposase IS200-like" evidence="1">
    <location>
        <begin position="9"/>
        <end position="123"/>
    </location>
</feature>
<reference evidence="3" key="1">
    <citation type="journal article" date="2016" name="Genome Announc.">
        <title>Complete genome sequence of Alkaliphilus metalliredigens strain QYMF, an alkaliphilic and metal-reducing bacterium isolated from borax-contaminated leachate ponds.</title>
        <authorList>
            <person name="Hwang C."/>
            <person name="Copeland A."/>
            <person name="Lucas S."/>
            <person name="Lapidus A."/>
            <person name="Barry K."/>
            <person name="Detter J.C."/>
            <person name="Glavina Del Rio T."/>
            <person name="Hammon N."/>
            <person name="Israni S."/>
            <person name="Dalin E."/>
            <person name="Tice H."/>
            <person name="Pitluck S."/>
            <person name="Chertkov O."/>
            <person name="Brettin T."/>
            <person name="Bruce D."/>
            <person name="Han C."/>
            <person name="Schmutz J."/>
            <person name="Larimer F."/>
            <person name="Land M.L."/>
            <person name="Hauser L."/>
            <person name="Kyrpides N."/>
            <person name="Mikhailova N."/>
            <person name="Ye Q."/>
            <person name="Zhou J."/>
            <person name="Richardson P."/>
            <person name="Fields M.W."/>
        </authorList>
    </citation>
    <scope>NUCLEOTIDE SEQUENCE [LARGE SCALE GENOMIC DNA]</scope>
    <source>
        <strain evidence="3">QYMF</strain>
    </source>
</reference>
<evidence type="ECO:0000313" key="2">
    <source>
        <dbReference type="EMBL" id="ABR49912.1"/>
    </source>
</evidence>
<dbReference type="GO" id="GO:0004803">
    <property type="term" value="F:transposase activity"/>
    <property type="evidence" value="ECO:0007669"/>
    <property type="project" value="InterPro"/>
</dbReference>
<dbReference type="OrthoDB" id="9788881at2"/>
<dbReference type="InterPro" id="IPR002686">
    <property type="entry name" value="Transposase_17"/>
</dbReference>
<organism evidence="2 3">
    <name type="scientific">Alkaliphilus metalliredigens (strain QYMF)</name>
    <dbReference type="NCBI Taxonomy" id="293826"/>
    <lineage>
        <taxon>Bacteria</taxon>
        <taxon>Bacillati</taxon>
        <taxon>Bacillota</taxon>
        <taxon>Clostridia</taxon>
        <taxon>Peptostreptococcales</taxon>
        <taxon>Natronincolaceae</taxon>
        <taxon>Alkaliphilus</taxon>
    </lineage>
</organism>
<gene>
    <name evidence="2" type="ordered locus">Amet_3793</name>
</gene>
<dbReference type="GO" id="GO:0003677">
    <property type="term" value="F:DNA binding"/>
    <property type="evidence" value="ECO:0007669"/>
    <property type="project" value="InterPro"/>
</dbReference>
<dbReference type="EMBL" id="CP000724">
    <property type="protein sequence ID" value="ABR49912.1"/>
    <property type="molecule type" value="Genomic_DNA"/>
</dbReference>
<dbReference type="Gene3D" id="3.30.70.1290">
    <property type="entry name" value="Transposase IS200-like"/>
    <property type="match status" value="1"/>
</dbReference>
<sequence length="253" mass="30501">MPRTARKKSETRTYHIILRGINRQSIFEDDEDKEKLLQTLIRYKEKCEYSIYAYCLMDNHIHLLLKEGKEPLEQIMRRISGSYVYWYNKKYERIGTLFQDRFKSEPVETESYFLTVIRYIHQNPIRAGMIRNIKDYRWSSYREYSVTPKIIDKEYVLKIFAKDNDIAIKLFIKFNKENNNDECLEIEEKKKNISDDELRQIIKNQFKVEAWTLQNESKEKKEMMLKKALEIEGISTRQLARVTGVSANIIWKL</sequence>
<dbReference type="NCBIfam" id="NF047646">
    <property type="entry name" value="REP_Tyr_transpos"/>
    <property type="match status" value="1"/>
</dbReference>
<dbReference type="GO" id="GO:0006313">
    <property type="term" value="P:DNA transposition"/>
    <property type="evidence" value="ECO:0007669"/>
    <property type="project" value="InterPro"/>
</dbReference>
<dbReference type="KEGG" id="amt:Amet_3793"/>
<dbReference type="SUPFAM" id="SSF143422">
    <property type="entry name" value="Transposase IS200-like"/>
    <property type="match status" value="1"/>
</dbReference>
<protein>
    <recommendedName>
        <fullName evidence="1">Transposase IS200-like domain-containing protein</fullName>
    </recommendedName>
</protein>
<dbReference type="InterPro" id="IPR036515">
    <property type="entry name" value="Transposase_17_sf"/>
</dbReference>
<dbReference type="STRING" id="293826.Amet_3793"/>
<dbReference type="Pfam" id="PF01797">
    <property type="entry name" value="Y1_Tnp"/>
    <property type="match status" value="1"/>
</dbReference>
<dbReference type="SMART" id="SM01321">
    <property type="entry name" value="Y1_Tnp"/>
    <property type="match status" value="1"/>
</dbReference>
<dbReference type="PANTHER" id="PTHR34322">
    <property type="entry name" value="TRANSPOSASE, Y1_TNP DOMAIN-CONTAINING"/>
    <property type="match status" value="1"/>
</dbReference>
<evidence type="ECO:0000313" key="3">
    <source>
        <dbReference type="Proteomes" id="UP000001572"/>
    </source>
</evidence>
<accession>A6TUP4</accession>
<dbReference type="HOGENOM" id="CLU_068226_0_2_9"/>
<keyword evidence="3" id="KW-1185">Reference proteome</keyword>
<name>A6TUP4_ALKMQ</name>
<dbReference type="Proteomes" id="UP000001572">
    <property type="component" value="Chromosome"/>
</dbReference>
<evidence type="ECO:0000259" key="1">
    <source>
        <dbReference type="SMART" id="SM01321"/>
    </source>
</evidence>
<dbReference type="PANTHER" id="PTHR34322:SF2">
    <property type="entry name" value="TRANSPOSASE IS200-LIKE DOMAIN-CONTAINING PROTEIN"/>
    <property type="match status" value="1"/>
</dbReference>
<proteinExistence type="predicted"/>
<dbReference type="AlphaFoldDB" id="A6TUP4"/>